<proteinExistence type="predicted"/>
<name>W9QEV9_9ROSA</name>
<feature type="transmembrane region" description="Helical" evidence="2">
    <location>
        <begin position="6"/>
        <end position="26"/>
    </location>
</feature>
<organism evidence="3 4">
    <name type="scientific">Morus notabilis</name>
    <dbReference type="NCBI Taxonomy" id="981085"/>
    <lineage>
        <taxon>Eukaryota</taxon>
        <taxon>Viridiplantae</taxon>
        <taxon>Streptophyta</taxon>
        <taxon>Embryophyta</taxon>
        <taxon>Tracheophyta</taxon>
        <taxon>Spermatophyta</taxon>
        <taxon>Magnoliopsida</taxon>
        <taxon>eudicotyledons</taxon>
        <taxon>Gunneridae</taxon>
        <taxon>Pentapetalae</taxon>
        <taxon>rosids</taxon>
        <taxon>fabids</taxon>
        <taxon>Rosales</taxon>
        <taxon>Moraceae</taxon>
        <taxon>Moreae</taxon>
        <taxon>Morus</taxon>
    </lineage>
</organism>
<evidence type="ECO:0000256" key="2">
    <source>
        <dbReference type="SAM" id="Phobius"/>
    </source>
</evidence>
<feature type="compositionally biased region" description="Basic residues" evidence="1">
    <location>
        <begin position="111"/>
        <end position="120"/>
    </location>
</feature>
<keyword evidence="2" id="KW-1133">Transmembrane helix</keyword>
<evidence type="ECO:0000313" key="4">
    <source>
        <dbReference type="Proteomes" id="UP000030645"/>
    </source>
</evidence>
<feature type="region of interest" description="Disordered" evidence="1">
    <location>
        <begin position="102"/>
        <end position="140"/>
    </location>
</feature>
<dbReference type="Proteomes" id="UP000030645">
    <property type="component" value="Unassembled WGS sequence"/>
</dbReference>
<accession>W9QEV9</accession>
<protein>
    <submittedName>
        <fullName evidence="3">Uncharacterized protein</fullName>
    </submittedName>
</protein>
<gene>
    <name evidence="3" type="ORF">L484_014747</name>
</gene>
<keyword evidence="2" id="KW-0812">Transmembrane</keyword>
<dbReference type="AlphaFoldDB" id="W9QEV9"/>
<evidence type="ECO:0000256" key="1">
    <source>
        <dbReference type="SAM" id="MobiDB-lite"/>
    </source>
</evidence>
<keyword evidence="2" id="KW-0472">Membrane</keyword>
<dbReference type="EMBL" id="KE343505">
    <property type="protein sequence ID" value="EXB31263.1"/>
    <property type="molecule type" value="Genomic_DNA"/>
</dbReference>
<sequence length="140" mass="15407">MDRTIYNKVLFLLSTAPFYCGVLIAVKWDKISFSNKYATNSSERALKLGATNVGISTIADKRPSFETTQSEIAQLTYRLDSGGLIVGVEFVEHKSMTKPYESQAIGEPLKARKSSAKRNLPKGQKTKCVDSTPEVSTRPG</sequence>
<evidence type="ECO:0000313" key="3">
    <source>
        <dbReference type="EMBL" id="EXB31263.1"/>
    </source>
</evidence>
<reference evidence="4" key="1">
    <citation type="submission" date="2013-01" db="EMBL/GenBank/DDBJ databases">
        <title>Draft Genome Sequence of a Mulberry Tree, Morus notabilis C.K. Schneid.</title>
        <authorList>
            <person name="He N."/>
            <person name="Zhao S."/>
        </authorList>
    </citation>
    <scope>NUCLEOTIDE SEQUENCE</scope>
</reference>
<keyword evidence="4" id="KW-1185">Reference proteome</keyword>